<evidence type="ECO:0000313" key="1">
    <source>
        <dbReference type="EMBL" id="PYE03101.1"/>
    </source>
</evidence>
<sequence length="61" mass="7017">MSSRQSGAIQSVEVMLNRSLARLDDLKGMNREALYDEYKEWLEVDETNVINDGVLYCNYLG</sequence>
<evidence type="ECO:0000313" key="2">
    <source>
        <dbReference type="Proteomes" id="UP000247807"/>
    </source>
</evidence>
<dbReference type="RefSeq" id="WP_158466596.1">
    <property type="nucleotide sequence ID" value="NZ_QJUE01000002.1"/>
</dbReference>
<gene>
    <name evidence="1" type="ORF">DNJ73_05000</name>
</gene>
<dbReference type="EMBL" id="QJUE01000002">
    <property type="protein sequence ID" value="PYE03101.1"/>
    <property type="molecule type" value="Genomic_DNA"/>
</dbReference>
<proteinExistence type="predicted"/>
<reference evidence="1 2" key="1">
    <citation type="journal article" date="2018" name="Appl. Environ. Microbiol.">
        <title>Genome rearrangement shapes Prochlorococcus ecological adaptation.</title>
        <authorList>
            <person name="Yan W."/>
            <person name="Wei S."/>
            <person name="Wang Q."/>
            <person name="Xiao X."/>
            <person name="Zeng Q."/>
            <person name="Jiao N."/>
            <person name="Zhang R."/>
        </authorList>
    </citation>
    <scope>NUCLEOTIDE SEQUENCE [LARGE SCALE GENOMIC DNA]</scope>
    <source>
        <strain evidence="1 2">XMU1408</strain>
    </source>
</reference>
<accession>A0A318R6I5</accession>
<dbReference type="AlphaFoldDB" id="A0A318R6I5"/>
<protein>
    <submittedName>
        <fullName evidence="1">Uncharacterized protein</fullName>
    </submittedName>
</protein>
<name>A0A318R6I5_PROMR</name>
<dbReference type="OrthoDB" id="541770at2"/>
<organism evidence="1 2">
    <name type="scientific">Prochlorococcus marinus XMU1408</name>
    <dbReference type="NCBI Taxonomy" id="2213228"/>
    <lineage>
        <taxon>Bacteria</taxon>
        <taxon>Bacillati</taxon>
        <taxon>Cyanobacteriota</taxon>
        <taxon>Cyanophyceae</taxon>
        <taxon>Synechococcales</taxon>
        <taxon>Prochlorococcaceae</taxon>
        <taxon>Prochlorococcus</taxon>
    </lineage>
</organism>
<comment type="caution">
    <text evidence="1">The sequence shown here is derived from an EMBL/GenBank/DDBJ whole genome shotgun (WGS) entry which is preliminary data.</text>
</comment>
<dbReference type="Proteomes" id="UP000247807">
    <property type="component" value="Unassembled WGS sequence"/>
</dbReference>